<evidence type="ECO:0000256" key="1">
    <source>
        <dbReference type="SAM" id="MobiDB-lite"/>
    </source>
</evidence>
<dbReference type="AlphaFoldDB" id="A0A7S0A5W1"/>
<name>A0A7S0A5W1_9DINO</name>
<feature type="region of interest" description="Disordered" evidence="1">
    <location>
        <begin position="573"/>
        <end position="613"/>
    </location>
</feature>
<sequence>MSAALGRAAPQPASRNCRPKAGVPRAAPAKMLVAVRGTSRRRAALEKAQRGHHRNSGARDGSQPRLASARPAKRARAGENSLEKAPAEAQEVAPAEGGQDDATPSAASRLRDAAAKAAQAAAWVVGAANEAAKAAEALAAATSEVMPLLAEKAQAEEATSVVEGLAVTLKGASATGMELTIQAQDAMVRAAQLDEQCSWQPLGHGGSAAQPPPNANAAADSPEEARRRWASAVLGLSPEAAGLPFVPGSRRPARGPGPEATGTPRPPARRSATTAAMRQRATALLGTARRPPPPSSAKARPVTAKKEQQSGGHDETNIDIAPKRHPLRVLSTMTGCKLAEWRSERSLAHAAQTGRRIRDTDVTFVLDAWKFRRNDRRKNVIPDGKGFVSSEMLGLVCVRAFHRLVIAQQSRKFPLVTKLLCQYLHDNPPPGLPRGSQFPFTTICINKDYAARRHRDNNNLGLSVVRALGNFKGGRLRYWPDDPGAREAPDVETLKESEAVVLDVRGRSVALDSTKAHEVEAFEGRRYSIVYFTVPRHERCAEEVRSLLSERCGLELKDDQSAEDIWRFVRQPSSADRVGKARSSAAPAQRANTAGETEKLGNGPDRGSRSISG</sequence>
<feature type="region of interest" description="Disordered" evidence="1">
    <location>
        <begin position="1"/>
        <end position="108"/>
    </location>
</feature>
<organism evidence="2">
    <name type="scientific">Pyrodinium bahamense</name>
    <dbReference type="NCBI Taxonomy" id="73915"/>
    <lineage>
        <taxon>Eukaryota</taxon>
        <taxon>Sar</taxon>
        <taxon>Alveolata</taxon>
        <taxon>Dinophyceae</taxon>
        <taxon>Gonyaulacales</taxon>
        <taxon>Pyrocystaceae</taxon>
        <taxon>Pyrodinium</taxon>
    </lineage>
</organism>
<feature type="compositionally biased region" description="Low complexity" evidence="1">
    <location>
        <begin position="87"/>
        <end position="97"/>
    </location>
</feature>
<feature type="compositionally biased region" description="Basic and acidic residues" evidence="1">
    <location>
        <begin position="304"/>
        <end position="316"/>
    </location>
</feature>
<proteinExistence type="predicted"/>
<reference evidence="2" key="1">
    <citation type="submission" date="2021-01" db="EMBL/GenBank/DDBJ databases">
        <authorList>
            <person name="Corre E."/>
            <person name="Pelletier E."/>
            <person name="Niang G."/>
            <person name="Scheremetjew M."/>
            <person name="Finn R."/>
            <person name="Kale V."/>
            <person name="Holt S."/>
            <person name="Cochrane G."/>
            <person name="Meng A."/>
            <person name="Brown T."/>
            <person name="Cohen L."/>
        </authorList>
    </citation>
    <scope>NUCLEOTIDE SEQUENCE</scope>
    <source>
        <strain evidence="2">Pbaha01</strain>
    </source>
</reference>
<feature type="compositionally biased region" description="Low complexity" evidence="1">
    <location>
        <begin position="247"/>
        <end position="283"/>
    </location>
</feature>
<dbReference type="EMBL" id="HBEG01014971">
    <property type="protein sequence ID" value="CAD8353734.1"/>
    <property type="molecule type" value="Transcribed_RNA"/>
</dbReference>
<evidence type="ECO:0000313" key="2">
    <source>
        <dbReference type="EMBL" id="CAD8353734.1"/>
    </source>
</evidence>
<feature type="region of interest" description="Disordered" evidence="1">
    <location>
        <begin position="199"/>
        <end position="319"/>
    </location>
</feature>
<gene>
    <name evidence="2" type="ORF">PBAH0796_LOCUS9101</name>
</gene>
<accession>A0A7S0A5W1</accession>
<protein>
    <submittedName>
        <fullName evidence="2">Uncharacterized protein</fullName>
    </submittedName>
</protein>